<dbReference type="PANTHER" id="PTHR32322:SF9">
    <property type="entry name" value="AMINO-ACID METABOLITE EFFLUX PUMP-RELATED"/>
    <property type="match status" value="1"/>
</dbReference>
<gene>
    <name evidence="7" type="ORF">CSC94_07500</name>
</gene>
<dbReference type="SUPFAM" id="SSF103481">
    <property type="entry name" value="Multidrug resistance efflux transporter EmrE"/>
    <property type="match status" value="2"/>
</dbReference>
<feature type="transmembrane region" description="Helical" evidence="5">
    <location>
        <begin position="218"/>
        <end position="241"/>
    </location>
</feature>
<evidence type="ECO:0000256" key="2">
    <source>
        <dbReference type="ARBA" id="ARBA00022692"/>
    </source>
</evidence>
<reference evidence="7 8" key="1">
    <citation type="submission" date="2017-10" db="EMBL/GenBank/DDBJ databases">
        <title>Sedimentibacterium mangrovi gen. nov., sp. nov., a novel member of family Phyllobacteriacea isolated from mangrove sediment.</title>
        <authorList>
            <person name="Liao H."/>
            <person name="Tian Y."/>
        </authorList>
    </citation>
    <scope>NUCLEOTIDE SEQUENCE [LARGE SCALE GENOMIC DNA]</scope>
    <source>
        <strain evidence="7 8">X9-2-2</strain>
    </source>
</reference>
<evidence type="ECO:0000259" key="6">
    <source>
        <dbReference type="Pfam" id="PF00892"/>
    </source>
</evidence>
<dbReference type="Pfam" id="PF00892">
    <property type="entry name" value="EamA"/>
    <property type="match status" value="2"/>
</dbReference>
<dbReference type="AlphaFoldDB" id="A0A2G1QPU9"/>
<evidence type="ECO:0000313" key="8">
    <source>
        <dbReference type="Proteomes" id="UP000221168"/>
    </source>
</evidence>
<dbReference type="RefSeq" id="WP_099305524.1">
    <property type="nucleotide sequence ID" value="NZ_PDVP01000003.1"/>
</dbReference>
<dbReference type="EMBL" id="PDVP01000003">
    <property type="protein sequence ID" value="PHP67543.1"/>
    <property type="molecule type" value="Genomic_DNA"/>
</dbReference>
<feature type="transmembrane region" description="Helical" evidence="5">
    <location>
        <begin position="248"/>
        <end position="268"/>
    </location>
</feature>
<keyword evidence="8" id="KW-1185">Reference proteome</keyword>
<evidence type="ECO:0000256" key="5">
    <source>
        <dbReference type="SAM" id="Phobius"/>
    </source>
</evidence>
<name>A0A2G1QPU9_9HYPH</name>
<dbReference type="Proteomes" id="UP000221168">
    <property type="component" value="Unassembled WGS sequence"/>
</dbReference>
<feature type="transmembrane region" description="Helical" evidence="5">
    <location>
        <begin position="187"/>
        <end position="206"/>
    </location>
</feature>
<sequence>MKARDLPGWADYGLLLLLAAFWGGSFSLVKQTVGDYPPAFMSMVRLAIAGALMVGVAVALGERIRWTPRVAFMLILIGIFGNSLPFSLIAWGQQVVDAGLASILMGVMPIATLLLAHFLTRDEPLTTGKIAGAIVGLIGLVILVGPSVLYRLGDDGVRQLAILGAAVSYGINAVLTKTMLGQPRRAAAAALLVAGAATLLPFSLATEDWNAINPGATSTVAIILLALFPTALASLIVFTVLERQGAGFFSQINLLVPLFGVFWAVALLGEHLDPRALIALGVILAGLVIARQSAHKTSRVA</sequence>
<dbReference type="InterPro" id="IPR050638">
    <property type="entry name" value="AA-Vitamin_Transporters"/>
</dbReference>
<feature type="domain" description="EamA" evidence="6">
    <location>
        <begin position="160"/>
        <end position="289"/>
    </location>
</feature>
<evidence type="ECO:0000256" key="4">
    <source>
        <dbReference type="ARBA" id="ARBA00023136"/>
    </source>
</evidence>
<dbReference type="PANTHER" id="PTHR32322">
    <property type="entry name" value="INNER MEMBRANE TRANSPORTER"/>
    <property type="match status" value="1"/>
</dbReference>
<feature type="transmembrane region" description="Helical" evidence="5">
    <location>
        <begin position="156"/>
        <end position="175"/>
    </location>
</feature>
<feature type="transmembrane region" description="Helical" evidence="5">
    <location>
        <begin position="12"/>
        <end position="33"/>
    </location>
</feature>
<feature type="domain" description="EamA" evidence="6">
    <location>
        <begin position="14"/>
        <end position="144"/>
    </location>
</feature>
<evidence type="ECO:0000256" key="3">
    <source>
        <dbReference type="ARBA" id="ARBA00022989"/>
    </source>
</evidence>
<protein>
    <recommendedName>
        <fullName evidence="6">EamA domain-containing protein</fullName>
    </recommendedName>
</protein>
<dbReference type="InterPro" id="IPR000620">
    <property type="entry name" value="EamA_dom"/>
</dbReference>
<feature type="transmembrane region" description="Helical" evidence="5">
    <location>
        <begin position="274"/>
        <end position="290"/>
    </location>
</feature>
<evidence type="ECO:0000256" key="1">
    <source>
        <dbReference type="ARBA" id="ARBA00004141"/>
    </source>
</evidence>
<feature type="transmembrane region" description="Helical" evidence="5">
    <location>
        <begin position="72"/>
        <end position="92"/>
    </location>
</feature>
<proteinExistence type="predicted"/>
<dbReference type="OrthoDB" id="9810556at2"/>
<dbReference type="GO" id="GO:0016020">
    <property type="term" value="C:membrane"/>
    <property type="evidence" value="ECO:0007669"/>
    <property type="project" value="UniProtKB-SubCell"/>
</dbReference>
<accession>A0A2G1QPU9</accession>
<keyword evidence="4 5" id="KW-0472">Membrane</keyword>
<keyword evidence="2 5" id="KW-0812">Transmembrane</keyword>
<dbReference type="InterPro" id="IPR037185">
    <property type="entry name" value="EmrE-like"/>
</dbReference>
<comment type="subcellular location">
    <subcellularLocation>
        <location evidence="1">Membrane</location>
        <topology evidence="1">Multi-pass membrane protein</topology>
    </subcellularLocation>
</comment>
<keyword evidence="3 5" id="KW-1133">Transmembrane helix</keyword>
<feature type="transmembrane region" description="Helical" evidence="5">
    <location>
        <begin position="130"/>
        <end position="150"/>
    </location>
</feature>
<organism evidence="7 8">
    <name type="scientific">Zhengella mangrovi</name>
    <dbReference type="NCBI Taxonomy" id="1982044"/>
    <lineage>
        <taxon>Bacteria</taxon>
        <taxon>Pseudomonadati</taxon>
        <taxon>Pseudomonadota</taxon>
        <taxon>Alphaproteobacteria</taxon>
        <taxon>Hyphomicrobiales</taxon>
        <taxon>Notoacmeibacteraceae</taxon>
        <taxon>Zhengella</taxon>
    </lineage>
</organism>
<evidence type="ECO:0000313" key="7">
    <source>
        <dbReference type="EMBL" id="PHP67543.1"/>
    </source>
</evidence>
<feature type="transmembrane region" description="Helical" evidence="5">
    <location>
        <begin position="98"/>
        <end position="118"/>
    </location>
</feature>
<feature type="transmembrane region" description="Helical" evidence="5">
    <location>
        <begin position="39"/>
        <end position="60"/>
    </location>
</feature>
<comment type="caution">
    <text evidence="7">The sequence shown here is derived from an EMBL/GenBank/DDBJ whole genome shotgun (WGS) entry which is preliminary data.</text>
</comment>